<protein>
    <recommendedName>
        <fullName evidence="5">Adenylate cyclase</fullName>
    </recommendedName>
</protein>
<keyword evidence="2" id="KW-0812">Transmembrane</keyword>
<dbReference type="AlphaFoldDB" id="A0A2N9LV84"/>
<keyword evidence="2" id="KW-1133">Transmembrane helix</keyword>
<evidence type="ECO:0000313" key="4">
    <source>
        <dbReference type="Proteomes" id="UP000239735"/>
    </source>
</evidence>
<evidence type="ECO:0000256" key="1">
    <source>
        <dbReference type="SAM" id="MobiDB-lite"/>
    </source>
</evidence>
<dbReference type="OrthoDB" id="104580at2"/>
<keyword evidence="2" id="KW-0472">Membrane</keyword>
<evidence type="ECO:0000313" key="3">
    <source>
        <dbReference type="EMBL" id="SPE27138.1"/>
    </source>
</evidence>
<feature type="compositionally biased region" description="Polar residues" evidence="1">
    <location>
        <begin position="1"/>
        <end position="12"/>
    </location>
</feature>
<proteinExistence type="predicted"/>
<organism evidence="3 4">
    <name type="scientific">Candidatus Sulfuritelmatomonas gaucii</name>
    <dbReference type="NCBI Taxonomy" id="2043161"/>
    <lineage>
        <taxon>Bacteria</taxon>
        <taxon>Pseudomonadati</taxon>
        <taxon>Acidobacteriota</taxon>
        <taxon>Terriglobia</taxon>
        <taxon>Terriglobales</taxon>
        <taxon>Acidobacteriaceae</taxon>
        <taxon>Candidatus Sulfuritelmatomonas</taxon>
    </lineage>
</organism>
<dbReference type="Proteomes" id="UP000239735">
    <property type="component" value="Unassembled WGS sequence"/>
</dbReference>
<dbReference type="EMBL" id="OKRB01000117">
    <property type="protein sequence ID" value="SPE27138.1"/>
    <property type="molecule type" value="Genomic_DNA"/>
</dbReference>
<evidence type="ECO:0008006" key="5">
    <source>
        <dbReference type="Google" id="ProtNLM"/>
    </source>
</evidence>
<sequence length="454" mass="48827">MEHITAVQSRAKTSPPEEALPPGPQDDPHWELAQRVAAGPHLARSPLLSKFLLYVVAETLEGRGHEISEHQIGVQVFDRPPDYRTLEDNIVRSYARQLRRRLAEHFAEEGSAEPVRIDIPLGGYVPVFIAADGHNGHHEAVGSAAVLEGQAQPVPTEQQGAEAATIPKSNAGRRLLSTALAAVYSAALIAATWYAATRTSAPRRAEEPAHALWAALFSGPANSYIVPSDAGFNLLEDLSRRPVPLAEYIAGSYVEMPLAGVDPHSAQDLRTQQLTPFVDLQIASALSHLAEDDPQRVFIRFPRDLRLEDLKSANAVIIGSLGSNPWAALAEASANFRIVDQPGMSGAEIINMKPRPGEAAAYASHWNEPAHETFALIAFLPNLGGNGHLLVLEGLDVAGTQAAAEMLLHPSAIDPILKSATRPDGSLHNFEVLLRSTSIESNATGTQVIASRIY</sequence>
<reference evidence="4" key="1">
    <citation type="submission" date="2018-02" db="EMBL/GenBank/DDBJ databases">
        <authorList>
            <person name="Hausmann B."/>
        </authorList>
    </citation>
    <scope>NUCLEOTIDE SEQUENCE [LARGE SCALE GENOMIC DNA]</scope>
    <source>
        <strain evidence="4">Peat soil MAG SbA5</strain>
    </source>
</reference>
<evidence type="ECO:0000256" key="2">
    <source>
        <dbReference type="SAM" id="Phobius"/>
    </source>
</evidence>
<accession>A0A2N9LV84</accession>
<feature type="region of interest" description="Disordered" evidence="1">
    <location>
        <begin position="1"/>
        <end position="28"/>
    </location>
</feature>
<feature type="transmembrane region" description="Helical" evidence="2">
    <location>
        <begin position="175"/>
        <end position="196"/>
    </location>
</feature>
<gene>
    <name evidence="3" type="ORF">SBA5_580017</name>
</gene>
<name>A0A2N9LV84_9BACT</name>